<proteinExistence type="predicted"/>
<gene>
    <name evidence="2" type="ORF">V7S43_017941</name>
</gene>
<keyword evidence="1" id="KW-0812">Transmembrane</keyword>
<feature type="transmembrane region" description="Helical" evidence="1">
    <location>
        <begin position="484"/>
        <end position="508"/>
    </location>
</feature>
<sequence>MQSDMASQAPILASPRVAPLRPSFSFTSVVSDHTSDAVVSKSAIALLPQPELQHYSNQLRLHLQWRAAAKMQFLMFRNTVGCVVAAVFANGCFYSGNVFSLKSSTEQSQPEFLMAILVWTAVVHSIKMTAAYLPSLLTQRFLEFPDYKPTIFFCLKKLTKKTSPYLAVSLVIMIGIGLLVQKTPLMREYFEYKTHFYIGNLSNLIFTTGIAISARRIYYEETDQGHERRSALNDISEPRQTRLATGPAPSRPHRAPKYRSTNFWREYLVQFPNAVHIWVCGGFVHVVSWYGVLNRGTAVIMGFTVFGIGMKLAFQVAARHYILKKKIRSIRTMCVLVGLPTVLIDTQSRIILLGTQTNSFLVAGTFAMAVAELSLRVGKATFIFWTIRRRASVLENELQKLSERPQGGPSISALKLEFELWKRQIISYYTAELTADMYAEYIAIGCSQSIVFWWVGHPLYPALQLDTGSAMNLRDVAMWRFNQVAMLSFQFVVEIFVDYLCVVLEMAAGIDFERIESLSTFLGVLFMMMAVLNINISSVVYLSVNGMN</sequence>
<evidence type="ECO:0000313" key="2">
    <source>
        <dbReference type="EMBL" id="KAL3657147.1"/>
    </source>
</evidence>
<keyword evidence="1" id="KW-0472">Membrane</keyword>
<feature type="transmembrane region" description="Helical" evidence="1">
    <location>
        <begin position="267"/>
        <end position="292"/>
    </location>
</feature>
<reference evidence="2 3" key="1">
    <citation type="submission" date="2024-09" db="EMBL/GenBank/DDBJ databases">
        <title>Genome sequencing and assembly of Phytophthora oleae, isolate VK10A, causative agent of rot of olive drupes.</title>
        <authorList>
            <person name="Conti Taguali S."/>
            <person name="Riolo M."/>
            <person name="La Spada F."/>
            <person name="Cacciola S.O."/>
            <person name="Dionisio G."/>
        </authorList>
    </citation>
    <scope>NUCLEOTIDE SEQUENCE [LARGE SCALE GENOMIC DNA]</scope>
    <source>
        <strain evidence="2 3">VK10A</strain>
    </source>
</reference>
<feature type="transmembrane region" description="Helical" evidence="1">
    <location>
        <begin position="165"/>
        <end position="181"/>
    </location>
</feature>
<feature type="transmembrane region" description="Helical" evidence="1">
    <location>
        <begin position="112"/>
        <end position="133"/>
    </location>
</feature>
<evidence type="ECO:0008006" key="4">
    <source>
        <dbReference type="Google" id="ProtNLM"/>
    </source>
</evidence>
<dbReference type="EMBL" id="JBIMZQ010000068">
    <property type="protein sequence ID" value="KAL3657147.1"/>
    <property type="molecule type" value="Genomic_DNA"/>
</dbReference>
<comment type="caution">
    <text evidence="2">The sequence shown here is derived from an EMBL/GenBank/DDBJ whole genome shotgun (WGS) entry which is preliminary data.</text>
</comment>
<feature type="transmembrane region" description="Helical" evidence="1">
    <location>
        <begin position="201"/>
        <end position="219"/>
    </location>
</feature>
<feature type="transmembrane region" description="Helical" evidence="1">
    <location>
        <begin position="520"/>
        <end position="544"/>
    </location>
</feature>
<feature type="transmembrane region" description="Helical" evidence="1">
    <location>
        <begin position="80"/>
        <end position="100"/>
    </location>
</feature>
<name>A0ABD3ES49_9STRA</name>
<accession>A0ABD3ES49</accession>
<keyword evidence="3" id="KW-1185">Reference proteome</keyword>
<organism evidence="2 3">
    <name type="scientific">Phytophthora oleae</name>
    <dbReference type="NCBI Taxonomy" id="2107226"/>
    <lineage>
        <taxon>Eukaryota</taxon>
        <taxon>Sar</taxon>
        <taxon>Stramenopiles</taxon>
        <taxon>Oomycota</taxon>
        <taxon>Peronosporomycetes</taxon>
        <taxon>Peronosporales</taxon>
        <taxon>Peronosporaceae</taxon>
        <taxon>Phytophthora</taxon>
    </lineage>
</organism>
<feature type="transmembrane region" description="Helical" evidence="1">
    <location>
        <begin position="298"/>
        <end position="318"/>
    </location>
</feature>
<evidence type="ECO:0000256" key="1">
    <source>
        <dbReference type="SAM" id="Phobius"/>
    </source>
</evidence>
<keyword evidence="1" id="KW-1133">Transmembrane helix</keyword>
<evidence type="ECO:0000313" key="3">
    <source>
        <dbReference type="Proteomes" id="UP001632037"/>
    </source>
</evidence>
<dbReference type="AlphaFoldDB" id="A0ABD3ES49"/>
<protein>
    <recommendedName>
        <fullName evidence="4">Transmembrane protein</fullName>
    </recommendedName>
</protein>
<dbReference type="Proteomes" id="UP001632037">
    <property type="component" value="Unassembled WGS sequence"/>
</dbReference>